<dbReference type="PANTHER" id="PTHR45931:SF3">
    <property type="entry name" value="RING ZINC FINGER-CONTAINING PROTEIN"/>
    <property type="match status" value="1"/>
</dbReference>
<dbReference type="PANTHER" id="PTHR45931">
    <property type="entry name" value="SI:CH211-59O9.10"/>
    <property type="match status" value="1"/>
</dbReference>
<dbReference type="InterPro" id="IPR013083">
    <property type="entry name" value="Znf_RING/FYVE/PHD"/>
</dbReference>
<name>A0AAD2D159_EUPCR</name>
<dbReference type="GO" id="GO:0005634">
    <property type="term" value="C:nucleus"/>
    <property type="evidence" value="ECO:0007669"/>
    <property type="project" value="TreeGrafter"/>
</dbReference>
<evidence type="ECO:0000259" key="7">
    <source>
        <dbReference type="PROSITE" id="PS50089"/>
    </source>
</evidence>
<evidence type="ECO:0000256" key="2">
    <source>
        <dbReference type="ARBA" id="ARBA00022771"/>
    </source>
</evidence>
<keyword evidence="6" id="KW-0472">Membrane</keyword>
<protein>
    <recommendedName>
        <fullName evidence="7">RING-type domain-containing protein</fullName>
    </recommendedName>
</protein>
<sequence>MHANVDLILDDANYNPQQPVLGRNASSVRYRDQARQNASQERKTARLTNAFTAVVMLITIGIIGACLYFSKEESCKFNIKGLLHLAIGLKVGILTFSVIAFCILKNTQSDIGWIFGINFITFLVMLVFNFQVLRLFFSNGVNCDKSFDWLNFAHCMLAVEALISFLFLLLICIAIITGAYQEYSQKDRIRNQLVAQNNGRRPQAPVIRPEDRREENQNQNVEERPRERSNHISISNLLLNVATFKLKPEDYRNMDECSICLEKFNENDQLISLPCHDAHMFHPHCISDWSKVSEACPICRVRIDRNEIKALQRENQALLN</sequence>
<evidence type="ECO:0000313" key="9">
    <source>
        <dbReference type="Proteomes" id="UP001295684"/>
    </source>
</evidence>
<gene>
    <name evidence="8" type="ORF">ECRASSUSDP1_LOCUS17591</name>
</gene>
<dbReference type="SMART" id="SM00184">
    <property type="entry name" value="RING"/>
    <property type="match status" value="1"/>
</dbReference>
<feature type="transmembrane region" description="Helical" evidence="6">
    <location>
        <begin position="111"/>
        <end position="137"/>
    </location>
</feature>
<keyword evidence="1" id="KW-0479">Metal-binding</keyword>
<comment type="caution">
    <text evidence="8">The sequence shown here is derived from an EMBL/GenBank/DDBJ whole genome shotgun (WGS) entry which is preliminary data.</text>
</comment>
<feature type="domain" description="RING-type" evidence="7">
    <location>
        <begin position="257"/>
        <end position="300"/>
    </location>
</feature>
<keyword evidence="6" id="KW-0812">Transmembrane</keyword>
<evidence type="ECO:0000256" key="5">
    <source>
        <dbReference type="SAM" id="MobiDB-lite"/>
    </source>
</evidence>
<reference evidence="8" key="1">
    <citation type="submission" date="2023-07" db="EMBL/GenBank/DDBJ databases">
        <authorList>
            <consortium name="AG Swart"/>
            <person name="Singh M."/>
            <person name="Singh A."/>
            <person name="Seah K."/>
            <person name="Emmerich C."/>
        </authorList>
    </citation>
    <scope>NUCLEOTIDE SEQUENCE</scope>
    <source>
        <strain evidence="8">DP1</strain>
    </source>
</reference>
<dbReference type="GO" id="GO:0061630">
    <property type="term" value="F:ubiquitin protein ligase activity"/>
    <property type="evidence" value="ECO:0007669"/>
    <property type="project" value="TreeGrafter"/>
</dbReference>
<feature type="transmembrane region" description="Helical" evidence="6">
    <location>
        <begin position="82"/>
        <end position="104"/>
    </location>
</feature>
<feature type="region of interest" description="Disordered" evidence="5">
    <location>
        <begin position="200"/>
        <end position="228"/>
    </location>
</feature>
<dbReference type="Pfam" id="PF13639">
    <property type="entry name" value="zf-RING_2"/>
    <property type="match status" value="1"/>
</dbReference>
<dbReference type="EMBL" id="CAMPGE010017762">
    <property type="protein sequence ID" value="CAI2376222.1"/>
    <property type="molecule type" value="Genomic_DNA"/>
</dbReference>
<dbReference type="Gene3D" id="3.30.40.10">
    <property type="entry name" value="Zinc/RING finger domain, C3HC4 (zinc finger)"/>
    <property type="match status" value="1"/>
</dbReference>
<feature type="transmembrane region" description="Helical" evidence="6">
    <location>
        <begin position="50"/>
        <end position="70"/>
    </location>
</feature>
<dbReference type="GO" id="GO:0008270">
    <property type="term" value="F:zinc ion binding"/>
    <property type="evidence" value="ECO:0007669"/>
    <property type="project" value="UniProtKB-KW"/>
</dbReference>
<dbReference type="InterPro" id="IPR051834">
    <property type="entry name" value="RING_finger_E3_ligase"/>
</dbReference>
<proteinExistence type="predicted"/>
<dbReference type="SUPFAM" id="SSF57850">
    <property type="entry name" value="RING/U-box"/>
    <property type="match status" value="1"/>
</dbReference>
<organism evidence="8 9">
    <name type="scientific">Euplotes crassus</name>
    <dbReference type="NCBI Taxonomy" id="5936"/>
    <lineage>
        <taxon>Eukaryota</taxon>
        <taxon>Sar</taxon>
        <taxon>Alveolata</taxon>
        <taxon>Ciliophora</taxon>
        <taxon>Intramacronucleata</taxon>
        <taxon>Spirotrichea</taxon>
        <taxon>Hypotrichia</taxon>
        <taxon>Euplotida</taxon>
        <taxon>Euplotidae</taxon>
        <taxon>Moneuplotes</taxon>
    </lineage>
</organism>
<accession>A0AAD2D159</accession>
<dbReference type="GO" id="GO:0006511">
    <property type="term" value="P:ubiquitin-dependent protein catabolic process"/>
    <property type="evidence" value="ECO:0007669"/>
    <property type="project" value="TreeGrafter"/>
</dbReference>
<keyword evidence="6" id="KW-1133">Transmembrane helix</keyword>
<dbReference type="PROSITE" id="PS50089">
    <property type="entry name" value="ZF_RING_2"/>
    <property type="match status" value="1"/>
</dbReference>
<keyword evidence="9" id="KW-1185">Reference proteome</keyword>
<feature type="compositionally biased region" description="Basic and acidic residues" evidence="5">
    <location>
        <begin position="208"/>
        <end position="228"/>
    </location>
</feature>
<keyword evidence="3" id="KW-0862">Zinc</keyword>
<evidence type="ECO:0000256" key="4">
    <source>
        <dbReference type="PROSITE-ProRule" id="PRU00175"/>
    </source>
</evidence>
<dbReference type="Proteomes" id="UP001295684">
    <property type="component" value="Unassembled WGS sequence"/>
</dbReference>
<feature type="transmembrane region" description="Helical" evidence="6">
    <location>
        <begin position="157"/>
        <end position="180"/>
    </location>
</feature>
<evidence type="ECO:0000313" key="8">
    <source>
        <dbReference type="EMBL" id="CAI2376222.1"/>
    </source>
</evidence>
<dbReference type="AlphaFoldDB" id="A0AAD2D159"/>
<evidence type="ECO:0000256" key="6">
    <source>
        <dbReference type="SAM" id="Phobius"/>
    </source>
</evidence>
<evidence type="ECO:0000256" key="3">
    <source>
        <dbReference type="ARBA" id="ARBA00022833"/>
    </source>
</evidence>
<dbReference type="InterPro" id="IPR001841">
    <property type="entry name" value="Znf_RING"/>
</dbReference>
<keyword evidence="2 4" id="KW-0863">Zinc-finger</keyword>
<evidence type="ECO:0000256" key="1">
    <source>
        <dbReference type="ARBA" id="ARBA00022723"/>
    </source>
</evidence>